<reference evidence="1" key="1">
    <citation type="submission" date="2024-05" db="EMBL/GenBank/DDBJ databases">
        <authorList>
            <person name="Kim S."/>
            <person name="Heo J."/>
            <person name="Choi H."/>
            <person name="Choi Y."/>
            <person name="Kwon S.-W."/>
            <person name="Kim Y."/>
        </authorList>
    </citation>
    <scope>NUCLEOTIDE SEQUENCE</scope>
    <source>
        <strain evidence="1">KACC 23698</strain>
    </source>
</reference>
<accession>A0AAU7JG75</accession>
<dbReference type="Pfam" id="PF20132">
    <property type="entry name" value="DUF6522"/>
    <property type="match status" value="1"/>
</dbReference>
<sequence>MTVKLGQDEVELPMSVLAELLDMPLEDVAAQMRAGSITGVVERGEGADAGRTRLTFFRGSQRARLVITSAGEVVQKSCVDFGPLARVPR</sequence>
<dbReference type="InterPro" id="IPR045389">
    <property type="entry name" value="DUF6522"/>
</dbReference>
<dbReference type="EMBL" id="CP157484">
    <property type="protein sequence ID" value="XBO39293.1"/>
    <property type="molecule type" value="Genomic_DNA"/>
</dbReference>
<name>A0AAU7JG75_9HYPH</name>
<proteinExistence type="predicted"/>
<protein>
    <submittedName>
        <fullName evidence="1">DUF6522 family protein</fullName>
    </submittedName>
</protein>
<dbReference type="AlphaFoldDB" id="A0AAU7JG75"/>
<dbReference type="RefSeq" id="WP_406856134.1">
    <property type="nucleotide sequence ID" value="NZ_CP157484.1"/>
</dbReference>
<gene>
    <name evidence="1" type="ORF">ABEG18_00445</name>
</gene>
<organism evidence="1">
    <name type="scientific">Alsobacter sp. KACC 23698</name>
    <dbReference type="NCBI Taxonomy" id="3149229"/>
    <lineage>
        <taxon>Bacteria</taxon>
        <taxon>Pseudomonadati</taxon>
        <taxon>Pseudomonadota</taxon>
        <taxon>Alphaproteobacteria</taxon>
        <taxon>Hyphomicrobiales</taxon>
        <taxon>Alsobacteraceae</taxon>
        <taxon>Alsobacter</taxon>
    </lineage>
</organism>
<evidence type="ECO:0000313" key="1">
    <source>
        <dbReference type="EMBL" id="XBO39293.1"/>
    </source>
</evidence>